<evidence type="ECO:0000313" key="6">
    <source>
        <dbReference type="Proteomes" id="UP000245119"/>
    </source>
</evidence>
<proteinExistence type="predicted"/>
<comment type="caution">
    <text evidence="5">The sequence shown here is derived from an EMBL/GenBank/DDBJ whole genome shotgun (WGS) entry which is preliminary data.</text>
</comment>
<organism evidence="5 6">
    <name type="scientific">Pomacea canaliculata</name>
    <name type="common">Golden apple snail</name>
    <dbReference type="NCBI Taxonomy" id="400727"/>
    <lineage>
        <taxon>Eukaryota</taxon>
        <taxon>Metazoa</taxon>
        <taxon>Spiralia</taxon>
        <taxon>Lophotrochozoa</taxon>
        <taxon>Mollusca</taxon>
        <taxon>Gastropoda</taxon>
        <taxon>Caenogastropoda</taxon>
        <taxon>Architaenioglossa</taxon>
        <taxon>Ampullarioidea</taxon>
        <taxon>Ampullariidae</taxon>
        <taxon>Pomacea</taxon>
    </lineage>
</organism>
<name>A0A2T7PRQ3_POMCA</name>
<dbReference type="STRING" id="400727.A0A2T7PRQ3"/>
<dbReference type="PANTHER" id="PTHR22940:SF4">
    <property type="entry name" value="PROTEIN TIMELESS HOMOLOG"/>
    <property type="match status" value="1"/>
</dbReference>
<reference evidence="5 6" key="1">
    <citation type="submission" date="2018-04" db="EMBL/GenBank/DDBJ databases">
        <title>The genome of golden apple snail Pomacea canaliculata provides insight into stress tolerance and invasive adaptation.</title>
        <authorList>
            <person name="Liu C."/>
            <person name="Liu B."/>
            <person name="Ren Y."/>
            <person name="Zhang Y."/>
            <person name="Wang H."/>
            <person name="Li S."/>
            <person name="Jiang F."/>
            <person name="Yin L."/>
            <person name="Zhang G."/>
            <person name="Qian W."/>
            <person name="Fan W."/>
        </authorList>
    </citation>
    <scope>NUCLEOTIDE SEQUENCE [LARGE SCALE GENOMIC DNA]</scope>
    <source>
        <strain evidence="5">SZHN2017</strain>
        <tissue evidence="5">Muscle</tissue>
    </source>
</reference>
<dbReference type="OrthoDB" id="310853at2759"/>
<dbReference type="Pfam" id="PF04821">
    <property type="entry name" value="TIMELESS"/>
    <property type="match status" value="1"/>
</dbReference>
<dbReference type="Proteomes" id="UP000245119">
    <property type="component" value="Linkage Group LG2"/>
</dbReference>
<evidence type="ECO:0000256" key="1">
    <source>
        <dbReference type="ARBA" id="ARBA00004123"/>
    </source>
</evidence>
<dbReference type="PANTHER" id="PTHR22940">
    <property type="entry name" value="TIMEOUT/TIMELESS-2"/>
    <property type="match status" value="1"/>
</dbReference>
<keyword evidence="6" id="KW-1185">Reference proteome</keyword>
<evidence type="ECO:0000313" key="5">
    <source>
        <dbReference type="EMBL" id="PVD36095.1"/>
    </source>
</evidence>
<keyword evidence="2" id="KW-0539">Nucleus</keyword>
<accession>A0A2T7PRQ3</accession>
<evidence type="ECO:0000256" key="2">
    <source>
        <dbReference type="ARBA" id="ARBA00023242"/>
    </source>
</evidence>
<dbReference type="EMBL" id="PZQS01000002">
    <property type="protein sequence ID" value="PVD36095.1"/>
    <property type="molecule type" value="Genomic_DNA"/>
</dbReference>
<keyword evidence="3" id="KW-0131">Cell cycle</keyword>
<gene>
    <name evidence="5" type="ORF">C0Q70_03066</name>
</gene>
<dbReference type="GO" id="GO:0043111">
    <property type="term" value="P:replication fork arrest"/>
    <property type="evidence" value="ECO:0007669"/>
    <property type="project" value="TreeGrafter"/>
</dbReference>
<dbReference type="GO" id="GO:0031298">
    <property type="term" value="C:replication fork protection complex"/>
    <property type="evidence" value="ECO:0007669"/>
    <property type="project" value="TreeGrafter"/>
</dbReference>
<dbReference type="GO" id="GO:0003677">
    <property type="term" value="F:DNA binding"/>
    <property type="evidence" value="ECO:0007669"/>
    <property type="project" value="TreeGrafter"/>
</dbReference>
<feature type="domain" description="Timeless N-terminal" evidence="4">
    <location>
        <begin position="21"/>
        <end position="80"/>
    </location>
</feature>
<dbReference type="InterPro" id="IPR044998">
    <property type="entry name" value="Timeless"/>
</dbReference>
<sequence length="81" mass="9392">MVMHVELQATCSALGYLEGNKYIKEPDCLETVKELIRFLRREDDTCDIRRQLGDAQILQKDLVPLVKQYHNDKPIFDAVIS</sequence>
<dbReference type="GO" id="GO:0000076">
    <property type="term" value="P:DNA replication checkpoint signaling"/>
    <property type="evidence" value="ECO:0007669"/>
    <property type="project" value="TreeGrafter"/>
</dbReference>
<protein>
    <recommendedName>
        <fullName evidence="4">Timeless N-terminal domain-containing protein</fullName>
    </recommendedName>
</protein>
<evidence type="ECO:0000256" key="3">
    <source>
        <dbReference type="ARBA" id="ARBA00023306"/>
    </source>
</evidence>
<evidence type="ECO:0000259" key="4">
    <source>
        <dbReference type="Pfam" id="PF04821"/>
    </source>
</evidence>
<dbReference type="GO" id="GO:0006281">
    <property type="term" value="P:DNA repair"/>
    <property type="evidence" value="ECO:0007669"/>
    <property type="project" value="TreeGrafter"/>
</dbReference>
<dbReference type="AlphaFoldDB" id="A0A2T7PRQ3"/>
<dbReference type="InterPro" id="IPR006906">
    <property type="entry name" value="Timeless_N"/>
</dbReference>
<comment type="subcellular location">
    <subcellularLocation>
        <location evidence="1">Nucleus</location>
    </subcellularLocation>
</comment>